<evidence type="ECO:0000313" key="2">
    <source>
        <dbReference type="EMBL" id="QHT34571.1"/>
    </source>
</evidence>
<protein>
    <submittedName>
        <fullName evidence="2">Uncharacterized protein</fullName>
    </submittedName>
</protein>
<dbReference type="GO" id="GO:0004089">
    <property type="term" value="F:carbonate dehydratase activity"/>
    <property type="evidence" value="ECO:0007669"/>
    <property type="project" value="InterPro"/>
</dbReference>
<dbReference type="AlphaFoldDB" id="A0A6C0F0U7"/>
<name>A0A6C0F0U7_9ZZZZ</name>
<dbReference type="Gene3D" id="3.40.1050.10">
    <property type="entry name" value="Carbonic anhydrase"/>
    <property type="match status" value="1"/>
</dbReference>
<proteinExistence type="predicted"/>
<dbReference type="GO" id="GO:0008270">
    <property type="term" value="F:zinc ion binding"/>
    <property type="evidence" value="ECO:0007669"/>
    <property type="project" value="InterPro"/>
</dbReference>
<feature type="region of interest" description="Disordered" evidence="1">
    <location>
        <begin position="33"/>
        <end position="53"/>
    </location>
</feature>
<reference evidence="2" key="1">
    <citation type="journal article" date="2020" name="Nature">
        <title>Giant virus diversity and host interactions through global metagenomics.</title>
        <authorList>
            <person name="Schulz F."/>
            <person name="Roux S."/>
            <person name="Paez-Espino D."/>
            <person name="Jungbluth S."/>
            <person name="Walsh D.A."/>
            <person name="Denef V.J."/>
            <person name="McMahon K.D."/>
            <person name="Konstantinidis K.T."/>
            <person name="Eloe-Fadrosh E.A."/>
            <person name="Kyrpides N.C."/>
            <person name="Woyke T."/>
        </authorList>
    </citation>
    <scope>NUCLEOTIDE SEQUENCE</scope>
    <source>
        <strain evidence="2">GVMAG-M-3300009163-63</strain>
    </source>
</reference>
<accession>A0A6C0F0U7</accession>
<evidence type="ECO:0000256" key="1">
    <source>
        <dbReference type="SAM" id="MobiDB-lite"/>
    </source>
</evidence>
<dbReference type="SUPFAM" id="SSF53056">
    <property type="entry name" value="beta-carbonic anhydrase, cab"/>
    <property type="match status" value="1"/>
</dbReference>
<sequence length="616" mass="67866">MSRNRKLIFPEHPVYRFQGGKVLSRWKSRSSALAPPPASVPALPPSNDTNDTNDNILDFDDDEFLSIDLPTAVSNVSFSMDSDDRESYKSDVSVTFGFTLTTASPSSVTLNYPPGFFSNYPTPTCTVSAQGTIMTPGAPGNTSITLSVTGTALAAGSHVTVTLIGCKMGSSMSATNSITVQTSTDTVPSPNPALSSGGDQAVGEKAIHDNHVAKAFVITCIDFRLIDEAVAYLNSINLLNEYDEFIVAGAALGYNTSCNVVTGKTTTLWTECVNDHIEISYALHKISQIIVVDHMACGAFKYQLNGGNAFKPYDELKEHVKQLNDFRTTINGKYTKDKSTVEPIDTTQIPKYTVKPCLMNLNGSVDENPTHWQADDASTTTLVFNLAKYDVVKINGTDGLPIPTTTMLSELQYELLNSDMTTAITTNIVKIYQDNGIWNIQNLMSEQEFYNSTSNTRILSYKVKVLGTNAYINLTMTTAYNAFYIRTGSSDWKTRIINNDTSNANIEYWNPDQQWYDTNYASNNEIALQFRFFAAYVTKYYNTTSGSVNVFTGNGNVGTYSFTYNGGTSYTGNFTGYNFGDETWDYTLPVDVTVTTRDTVQFKFYQGSYNSQSGWN</sequence>
<dbReference type="EMBL" id="MN739002">
    <property type="protein sequence ID" value="QHT34571.1"/>
    <property type="molecule type" value="Genomic_DNA"/>
</dbReference>
<dbReference type="InterPro" id="IPR036874">
    <property type="entry name" value="Carbonic_anhydrase_sf"/>
</dbReference>
<feature type="compositionally biased region" description="Pro residues" evidence="1">
    <location>
        <begin position="34"/>
        <end position="44"/>
    </location>
</feature>
<organism evidence="2">
    <name type="scientific">viral metagenome</name>
    <dbReference type="NCBI Taxonomy" id="1070528"/>
    <lineage>
        <taxon>unclassified sequences</taxon>
        <taxon>metagenomes</taxon>
        <taxon>organismal metagenomes</taxon>
    </lineage>
</organism>